<organism evidence="7 8">
    <name type="scientific">bacterium (Candidatus Gribaldobacteria) CG07_land_8_20_14_0_80_33_18</name>
    <dbReference type="NCBI Taxonomy" id="2014272"/>
    <lineage>
        <taxon>Bacteria</taxon>
        <taxon>Candidatus Gribaldobacteria</taxon>
    </lineage>
</organism>
<evidence type="ECO:0000313" key="7">
    <source>
        <dbReference type="EMBL" id="PIU47313.1"/>
    </source>
</evidence>
<comment type="subcellular location">
    <subcellularLocation>
        <location evidence="5">Cytoplasm</location>
    </subcellularLocation>
</comment>
<evidence type="ECO:0000256" key="3">
    <source>
        <dbReference type="ARBA" id="ARBA00022768"/>
    </source>
</evidence>
<evidence type="ECO:0000256" key="4">
    <source>
        <dbReference type="ARBA" id="ARBA00022917"/>
    </source>
</evidence>
<dbReference type="HAMAP" id="MF_00050">
    <property type="entry name" value="EF_Ts"/>
    <property type="match status" value="1"/>
</dbReference>
<dbReference type="InterPro" id="IPR018101">
    <property type="entry name" value="Transl_elong_Ts_CS"/>
</dbReference>
<evidence type="ECO:0000256" key="2">
    <source>
        <dbReference type="ARBA" id="ARBA00016956"/>
    </source>
</evidence>
<feature type="region of interest" description="Involved in Mg(2+) ion dislocation from EF-Tu" evidence="5">
    <location>
        <begin position="80"/>
        <end position="83"/>
    </location>
</feature>
<comment type="caution">
    <text evidence="7">The sequence shown here is derived from an EMBL/GenBank/DDBJ whole genome shotgun (WGS) entry which is preliminary data.</text>
</comment>
<dbReference type="InterPro" id="IPR014039">
    <property type="entry name" value="Transl_elong_EFTs/EF1B_dimer"/>
</dbReference>
<evidence type="ECO:0000313" key="8">
    <source>
        <dbReference type="Proteomes" id="UP000228777"/>
    </source>
</evidence>
<dbReference type="PROSITE" id="PS01126">
    <property type="entry name" value="EF_TS_1"/>
    <property type="match status" value="1"/>
</dbReference>
<dbReference type="Gene3D" id="3.30.479.20">
    <property type="entry name" value="Elongation factor Ts, dimerisation domain"/>
    <property type="match status" value="1"/>
</dbReference>
<keyword evidence="3 5" id="KW-0251">Elongation factor</keyword>
<dbReference type="FunFam" id="1.10.8.10:FF:000001">
    <property type="entry name" value="Elongation factor Ts"/>
    <property type="match status" value="1"/>
</dbReference>
<keyword evidence="4 5" id="KW-0648">Protein biosynthesis</keyword>
<evidence type="ECO:0000256" key="5">
    <source>
        <dbReference type="HAMAP-Rule" id="MF_00050"/>
    </source>
</evidence>
<dbReference type="FunFam" id="1.10.286.20:FF:000001">
    <property type="entry name" value="Elongation factor Ts"/>
    <property type="match status" value="1"/>
</dbReference>
<reference evidence="8" key="1">
    <citation type="submission" date="2017-09" db="EMBL/GenBank/DDBJ databases">
        <title>Depth-based differentiation of microbial function through sediment-hosted aquifers and enrichment of novel symbionts in the deep terrestrial subsurface.</title>
        <authorList>
            <person name="Probst A.J."/>
            <person name="Ladd B."/>
            <person name="Jarett J.K."/>
            <person name="Geller-Mcgrath D.E."/>
            <person name="Sieber C.M.K."/>
            <person name="Emerson J.B."/>
            <person name="Anantharaman K."/>
            <person name="Thomas B.C."/>
            <person name="Malmstrom R."/>
            <person name="Stieglmeier M."/>
            <person name="Klingl A."/>
            <person name="Woyke T."/>
            <person name="Ryan C.M."/>
            <person name="Banfield J.F."/>
        </authorList>
    </citation>
    <scope>NUCLEOTIDE SEQUENCE [LARGE SCALE GENOMIC DNA]</scope>
</reference>
<sequence length="194" mass="22347">MADIEQIKKLRVETGVSLIECKKVLEESAGDIEKAKKILREKGKELAESKVLREATAGIIESYLHPGNKIGVLLQIHCESDFVARSEEFKKLAHELCLQIAATKPLFLSEKDIPEEFLDGERKIYQKQFENSGKPQKIVEQIIEGKLNKYKKEISLLFQLWVKDENKTIEDLVKDYIAKLGENIEIKKFTRFEI</sequence>
<dbReference type="AlphaFoldDB" id="A0A2M6Z4I5"/>
<dbReference type="EMBL" id="PEWP01000004">
    <property type="protein sequence ID" value="PIU47313.1"/>
    <property type="molecule type" value="Genomic_DNA"/>
</dbReference>
<dbReference type="CDD" id="cd14275">
    <property type="entry name" value="UBA_EF-Ts"/>
    <property type="match status" value="1"/>
</dbReference>
<comment type="function">
    <text evidence="5">Associates with the EF-Tu.GDP complex and induces the exchange of GDP to GTP. It remains bound to the aminoacyl-tRNA.EF-Tu.GTP complex up to the GTP hydrolysis stage on the ribosome.</text>
</comment>
<dbReference type="Pfam" id="PF00889">
    <property type="entry name" value="EF_TS"/>
    <property type="match status" value="1"/>
</dbReference>
<dbReference type="PANTHER" id="PTHR11741">
    <property type="entry name" value="ELONGATION FACTOR TS"/>
    <property type="match status" value="1"/>
</dbReference>
<protein>
    <recommendedName>
        <fullName evidence="2 5">Elongation factor Ts</fullName>
        <shortName evidence="5">EF-Ts</shortName>
    </recommendedName>
</protein>
<evidence type="ECO:0000259" key="6">
    <source>
        <dbReference type="Pfam" id="PF00889"/>
    </source>
</evidence>
<dbReference type="Gene3D" id="1.10.8.10">
    <property type="entry name" value="DNA helicase RuvA subunit, C-terminal domain"/>
    <property type="match status" value="1"/>
</dbReference>
<keyword evidence="5" id="KW-0963">Cytoplasm</keyword>
<feature type="domain" description="Translation elongation factor EFTs/EF1B dimerisation" evidence="6">
    <location>
        <begin position="48"/>
        <end position="194"/>
    </location>
</feature>
<dbReference type="PANTHER" id="PTHR11741:SF0">
    <property type="entry name" value="ELONGATION FACTOR TS, MITOCHONDRIAL"/>
    <property type="match status" value="1"/>
</dbReference>
<accession>A0A2M6Z4I5</accession>
<proteinExistence type="inferred from homology"/>
<dbReference type="Gene3D" id="1.10.286.20">
    <property type="match status" value="1"/>
</dbReference>
<name>A0A2M6Z4I5_9BACT</name>
<dbReference type="InterPro" id="IPR009060">
    <property type="entry name" value="UBA-like_sf"/>
</dbReference>
<dbReference type="GO" id="GO:0005737">
    <property type="term" value="C:cytoplasm"/>
    <property type="evidence" value="ECO:0007669"/>
    <property type="project" value="UniProtKB-SubCell"/>
</dbReference>
<dbReference type="Proteomes" id="UP000228777">
    <property type="component" value="Unassembled WGS sequence"/>
</dbReference>
<comment type="similarity">
    <text evidence="1 5">Belongs to the EF-Ts family.</text>
</comment>
<dbReference type="SUPFAM" id="SSF46934">
    <property type="entry name" value="UBA-like"/>
    <property type="match status" value="1"/>
</dbReference>
<dbReference type="InterPro" id="IPR001816">
    <property type="entry name" value="Transl_elong_EFTs/EF1B"/>
</dbReference>
<evidence type="ECO:0000256" key="1">
    <source>
        <dbReference type="ARBA" id="ARBA00005532"/>
    </source>
</evidence>
<dbReference type="SUPFAM" id="SSF54713">
    <property type="entry name" value="Elongation factor Ts (EF-Ts), dimerisation domain"/>
    <property type="match status" value="1"/>
</dbReference>
<dbReference type="GO" id="GO:0003746">
    <property type="term" value="F:translation elongation factor activity"/>
    <property type="evidence" value="ECO:0007669"/>
    <property type="project" value="UniProtKB-UniRule"/>
</dbReference>
<gene>
    <name evidence="5 7" type="primary">tsf</name>
    <name evidence="7" type="ORF">COS93_00080</name>
</gene>
<dbReference type="InterPro" id="IPR036402">
    <property type="entry name" value="EF-Ts_dimer_sf"/>
</dbReference>